<dbReference type="GO" id="GO:0003677">
    <property type="term" value="F:DNA binding"/>
    <property type="evidence" value="ECO:0007669"/>
    <property type="project" value="UniProtKB-KW"/>
</dbReference>
<dbReference type="Pfam" id="PF12802">
    <property type="entry name" value="MarR_2"/>
    <property type="match status" value="1"/>
</dbReference>
<keyword evidence="1" id="KW-0805">Transcription regulation</keyword>
<keyword evidence="6" id="KW-1185">Reference proteome</keyword>
<reference evidence="5 6" key="1">
    <citation type="submission" date="2017-03" db="EMBL/GenBank/DDBJ databases">
        <authorList>
            <person name="Afonso C.L."/>
            <person name="Miller P.J."/>
            <person name="Scott M.A."/>
            <person name="Spackman E."/>
            <person name="Goraichik I."/>
            <person name="Dimitrov K.M."/>
            <person name="Suarez D.L."/>
            <person name="Swayne D.E."/>
        </authorList>
    </citation>
    <scope>NUCLEOTIDE SEQUENCE [LARGE SCALE GENOMIC DNA]</scope>
    <source>
        <strain evidence="5 6">CECT 7023</strain>
    </source>
</reference>
<dbReference type="PANTHER" id="PTHR35790">
    <property type="entry name" value="HTH-TYPE TRANSCRIPTIONAL REGULATOR PCHR"/>
    <property type="match status" value="1"/>
</dbReference>
<dbReference type="Gene3D" id="1.10.10.10">
    <property type="entry name" value="Winged helix-like DNA-binding domain superfamily/Winged helix DNA-binding domain"/>
    <property type="match status" value="1"/>
</dbReference>
<keyword evidence="3" id="KW-0804">Transcription</keyword>
<gene>
    <name evidence="5" type="ORF">ROA7023_02266</name>
</gene>
<protein>
    <submittedName>
        <fullName evidence="5">Transcriptional regulator SlyA</fullName>
    </submittedName>
</protein>
<evidence type="ECO:0000256" key="1">
    <source>
        <dbReference type="ARBA" id="ARBA00023015"/>
    </source>
</evidence>
<feature type="domain" description="HTH marR-type" evidence="4">
    <location>
        <begin position="20"/>
        <end position="153"/>
    </location>
</feature>
<dbReference type="PROSITE" id="PS50995">
    <property type="entry name" value="HTH_MARR_2"/>
    <property type="match status" value="1"/>
</dbReference>
<dbReference type="InterPro" id="IPR000835">
    <property type="entry name" value="HTH_MarR-typ"/>
</dbReference>
<dbReference type="RefSeq" id="WP_200812490.1">
    <property type="nucleotide sequence ID" value="NZ_FWFZ01000010.1"/>
</dbReference>
<sequence>MEHRPPPIQMRDGQRLLDLDRYVPYFLVAVTNAISRGASRVYLDRFGVGIMEWRVMTTLAIEPGCAARRICRVIHLDKSAVSRSLASLEARGLARPQAERSDPRRKSWTLTAAGRDIHDRILTIALERESRLLEGVPEADVEVFLTVMRRILANVAELQANP</sequence>
<evidence type="ECO:0000313" key="5">
    <source>
        <dbReference type="EMBL" id="SLN51831.1"/>
    </source>
</evidence>
<evidence type="ECO:0000313" key="6">
    <source>
        <dbReference type="Proteomes" id="UP000193900"/>
    </source>
</evidence>
<dbReference type="InterPro" id="IPR036390">
    <property type="entry name" value="WH_DNA-bd_sf"/>
</dbReference>
<dbReference type="Proteomes" id="UP000193900">
    <property type="component" value="Unassembled WGS sequence"/>
</dbReference>
<evidence type="ECO:0000256" key="3">
    <source>
        <dbReference type="ARBA" id="ARBA00023163"/>
    </source>
</evidence>
<accession>A0A1Y5SYQ8</accession>
<keyword evidence="2" id="KW-0238">DNA-binding</keyword>
<dbReference type="GO" id="GO:0003700">
    <property type="term" value="F:DNA-binding transcription factor activity"/>
    <property type="evidence" value="ECO:0007669"/>
    <property type="project" value="InterPro"/>
</dbReference>
<name>A0A1Y5SYQ8_9RHOB</name>
<proteinExistence type="predicted"/>
<dbReference type="InterPro" id="IPR036388">
    <property type="entry name" value="WH-like_DNA-bd_sf"/>
</dbReference>
<dbReference type="EMBL" id="FWFZ01000010">
    <property type="protein sequence ID" value="SLN51831.1"/>
    <property type="molecule type" value="Genomic_DNA"/>
</dbReference>
<dbReference type="InterPro" id="IPR052067">
    <property type="entry name" value="Metal_resp_HTH_trans_reg"/>
</dbReference>
<dbReference type="AlphaFoldDB" id="A0A1Y5SYQ8"/>
<evidence type="ECO:0000256" key="2">
    <source>
        <dbReference type="ARBA" id="ARBA00023125"/>
    </source>
</evidence>
<evidence type="ECO:0000259" key="4">
    <source>
        <dbReference type="PROSITE" id="PS50995"/>
    </source>
</evidence>
<organism evidence="5 6">
    <name type="scientific">Roseisalinus antarcticus</name>
    <dbReference type="NCBI Taxonomy" id="254357"/>
    <lineage>
        <taxon>Bacteria</taxon>
        <taxon>Pseudomonadati</taxon>
        <taxon>Pseudomonadota</taxon>
        <taxon>Alphaproteobacteria</taxon>
        <taxon>Rhodobacterales</taxon>
        <taxon>Roseobacteraceae</taxon>
        <taxon>Roseisalinus</taxon>
    </lineage>
</organism>
<dbReference type="SMART" id="SM00347">
    <property type="entry name" value="HTH_MARR"/>
    <property type="match status" value="1"/>
</dbReference>
<dbReference type="PANTHER" id="PTHR35790:SF4">
    <property type="entry name" value="HTH-TYPE TRANSCRIPTIONAL REGULATOR PCHR"/>
    <property type="match status" value="1"/>
</dbReference>
<dbReference type="SUPFAM" id="SSF46785">
    <property type="entry name" value="Winged helix' DNA-binding domain"/>
    <property type="match status" value="1"/>
</dbReference>